<keyword evidence="3" id="KW-1185">Reference proteome</keyword>
<dbReference type="AlphaFoldDB" id="A0AAD7FMI2"/>
<dbReference type="Pfam" id="PF00270">
    <property type="entry name" value="DEAD"/>
    <property type="match status" value="1"/>
</dbReference>
<dbReference type="GO" id="GO:0005524">
    <property type="term" value="F:ATP binding"/>
    <property type="evidence" value="ECO:0007669"/>
    <property type="project" value="InterPro"/>
</dbReference>
<accession>A0AAD7FMI2</accession>
<dbReference type="Proteomes" id="UP001221142">
    <property type="component" value="Unassembled WGS sequence"/>
</dbReference>
<evidence type="ECO:0000313" key="3">
    <source>
        <dbReference type="Proteomes" id="UP001221142"/>
    </source>
</evidence>
<dbReference type="Gene3D" id="3.40.50.300">
    <property type="entry name" value="P-loop containing nucleotide triphosphate hydrolases"/>
    <property type="match status" value="1"/>
</dbReference>
<sequence>MPSWNSNEGIAALTSVVSARIPSWTTGLREWQIEPILRILDSEDVLLCTATGAGKSALFIVPILCHLEVAAHPELYPKSPVRKHPLGMVVTPTKGLARNLVCHYALDSLLLLTFRFSGRVCRQIRSTSPGV</sequence>
<proteinExistence type="predicted"/>
<gene>
    <name evidence="2" type="ORF">FB45DRAFT_749306</name>
</gene>
<organism evidence="2 3">
    <name type="scientific">Roridomyces roridus</name>
    <dbReference type="NCBI Taxonomy" id="1738132"/>
    <lineage>
        <taxon>Eukaryota</taxon>
        <taxon>Fungi</taxon>
        <taxon>Dikarya</taxon>
        <taxon>Basidiomycota</taxon>
        <taxon>Agaricomycotina</taxon>
        <taxon>Agaricomycetes</taxon>
        <taxon>Agaricomycetidae</taxon>
        <taxon>Agaricales</taxon>
        <taxon>Marasmiineae</taxon>
        <taxon>Mycenaceae</taxon>
        <taxon>Roridomyces</taxon>
    </lineage>
</organism>
<dbReference type="SUPFAM" id="SSF52540">
    <property type="entry name" value="P-loop containing nucleoside triphosphate hydrolases"/>
    <property type="match status" value="1"/>
</dbReference>
<protein>
    <recommendedName>
        <fullName evidence="1">DEAD/DEAH-box helicase domain-containing protein</fullName>
    </recommendedName>
</protein>
<dbReference type="InterPro" id="IPR027417">
    <property type="entry name" value="P-loop_NTPase"/>
</dbReference>
<reference evidence="2" key="1">
    <citation type="submission" date="2023-03" db="EMBL/GenBank/DDBJ databases">
        <title>Massive genome expansion in bonnet fungi (Mycena s.s.) driven by repeated elements and novel gene families across ecological guilds.</title>
        <authorList>
            <consortium name="Lawrence Berkeley National Laboratory"/>
            <person name="Harder C.B."/>
            <person name="Miyauchi S."/>
            <person name="Viragh M."/>
            <person name="Kuo A."/>
            <person name="Thoen E."/>
            <person name="Andreopoulos B."/>
            <person name="Lu D."/>
            <person name="Skrede I."/>
            <person name="Drula E."/>
            <person name="Henrissat B."/>
            <person name="Morin E."/>
            <person name="Kohler A."/>
            <person name="Barry K."/>
            <person name="LaButti K."/>
            <person name="Morin E."/>
            <person name="Salamov A."/>
            <person name="Lipzen A."/>
            <person name="Mereny Z."/>
            <person name="Hegedus B."/>
            <person name="Baldrian P."/>
            <person name="Stursova M."/>
            <person name="Weitz H."/>
            <person name="Taylor A."/>
            <person name="Grigoriev I.V."/>
            <person name="Nagy L.G."/>
            <person name="Martin F."/>
            <person name="Kauserud H."/>
        </authorList>
    </citation>
    <scope>NUCLEOTIDE SEQUENCE</scope>
    <source>
        <strain evidence="2">9284</strain>
    </source>
</reference>
<comment type="caution">
    <text evidence="2">The sequence shown here is derived from an EMBL/GenBank/DDBJ whole genome shotgun (WGS) entry which is preliminary data.</text>
</comment>
<feature type="domain" description="DEAD/DEAH-box helicase" evidence="1">
    <location>
        <begin position="32"/>
        <end position="101"/>
    </location>
</feature>
<evidence type="ECO:0000259" key="1">
    <source>
        <dbReference type="Pfam" id="PF00270"/>
    </source>
</evidence>
<name>A0AAD7FMI2_9AGAR</name>
<dbReference type="EMBL" id="JARKIF010000011">
    <property type="protein sequence ID" value="KAJ7627262.1"/>
    <property type="molecule type" value="Genomic_DNA"/>
</dbReference>
<dbReference type="GO" id="GO:0003676">
    <property type="term" value="F:nucleic acid binding"/>
    <property type="evidence" value="ECO:0007669"/>
    <property type="project" value="InterPro"/>
</dbReference>
<dbReference type="InterPro" id="IPR011545">
    <property type="entry name" value="DEAD/DEAH_box_helicase_dom"/>
</dbReference>
<evidence type="ECO:0000313" key="2">
    <source>
        <dbReference type="EMBL" id="KAJ7627262.1"/>
    </source>
</evidence>